<accession>A0A7W6FPW4</accession>
<evidence type="ECO:0000259" key="1">
    <source>
        <dbReference type="Pfam" id="PF05050"/>
    </source>
</evidence>
<evidence type="ECO:0000313" key="2">
    <source>
        <dbReference type="EMBL" id="MBB3926501.1"/>
    </source>
</evidence>
<dbReference type="AlphaFoldDB" id="A0A7W6FPW4"/>
<dbReference type="PANTHER" id="PTHR36973:SF4">
    <property type="entry name" value="NODULATION PROTEIN"/>
    <property type="match status" value="1"/>
</dbReference>
<keyword evidence="3" id="KW-1185">Reference proteome</keyword>
<comment type="caution">
    <text evidence="2">The sequence shown here is derived from an EMBL/GenBank/DDBJ whole genome shotgun (WGS) entry which is preliminary data.</text>
</comment>
<dbReference type="GO" id="GO:0032259">
    <property type="term" value="P:methylation"/>
    <property type="evidence" value="ECO:0007669"/>
    <property type="project" value="UniProtKB-KW"/>
</dbReference>
<dbReference type="GO" id="GO:0008171">
    <property type="term" value="F:O-methyltransferase activity"/>
    <property type="evidence" value="ECO:0007669"/>
    <property type="project" value="TreeGrafter"/>
</dbReference>
<gene>
    <name evidence="2" type="ORF">GGR43_002221</name>
</gene>
<dbReference type="Pfam" id="PF05050">
    <property type="entry name" value="Methyltransf_21"/>
    <property type="match status" value="1"/>
</dbReference>
<dbReference type="InterPro" id="IPR029063">
    <property type="entry name" value="SAM-dependent_MTases_sf"/>
</dbReference>
<organism evidence="2 3">
    <name type="scientific">Sphingobium jiangsuense</name>
    <dbReference type="NCBI Taxonomy" id="870476"/>
    <lineage>
        <taxon>Bacteria</taxon>
        <taxon>Pseudomonadati</taxon>
        <taxon>Pseudomonadota</taxon>
        <taxon>Alphaproteobacteria</taxon>
        <taxon>Sphingomonadales</taxon>
        <taxon>Sphingomonadaceae</taxon>
        <taxon>Sphingobium</taxon>
    </lineage>
</organism>
<dbReference type="RefSeq" id="WP_188072015.1">
    <property type="nucleotide sequence ID" value="NZ_BSPS01000157.1"/>
</dbReference>
<sequence>MSSGRIAREMSRRWLGARLALAGRIHQYPEIWALRRFLEAFAIDALIDVGANEGQYAQTARKDARFAGHIFSFEPNPDVFAILSAKAARDPRWHVFNMALSDFDGTAEFNIMAAHQFSSLVKPSDTLDPVFVERNRVERTVAMQCRRLDGMLDELLRPHGLSRPFLKMDTQGHDRSVCEGAGARLADMLGLQTELAVRPQYAGAADYRAMIGYLEGKGFVPNAMFANNKGHFPTLVEMDGIFLRADLAGDGAVSA</sequence>
<feature type="domain" description="Methyltransferase FkbM" evidence="1">
    <location>
        <begin position="48"/>
        <end position="220"/>
    </location>
</feature>
<keyword evidence="2" id="KW-0808">Transferase</keyword>
<dbReference type="Gene3D" id="3.40.50.150">
    <property type="entry name" value="Vaccinia Virus protein VP39"/>
    <property type="match status" value="1"/>
</dbReference>
<proteinExistence type="predicted"/>
<dbReference type="InterPro" id="IPR006342">
    <property type="entry name" value="FkbM_mtfrase"/>
</dbReference>
<keyword evidence="2" id="KW-0489">Methyltransferase</keyword>
<protein>
    <submittedName>
        <fullName evidence="2">FkbM family methyltransferase</fullName>
    </submittedName>
</protein>
<reference evidence="2 3" key="1">
    <citation type="submission" date="2020-08" db="EMBL/GenBank/DDBJ databases">
        <title>Genomic Encyclopedia of Type Strains, Phase IV (KMG-IV): sequencing the most valuable type-strain genomes for metagenomic binning, comparative biology and taxonomic classification.</title>
        <authorList>
            <person name="Goeker M."/>
        </authorList>
    </citation>
    <scope>NUCLEOTIDE SEQUENCE [LARGE SCALE GENOMIC DNA]</scope>
    <source>
        <strain evidence="2 3">DSM 26189</strain>
    </source>
</reference>
<dbReference type="EMBL" id="JACIDT010000007">
    <property type="protein sequence ID" value="MBB3926501.1"/>
    <property type="molecule type" value="Genomic_DNA"/>
</dbReference>
<dbReference type="InterPro" id="IPR053188">
    <property type="entry name" value="FkbM_Methyltransferase"/>
</dbReference>
<evidence type="ECO:0000313" key="3">
    <source>
        <dbReference type="Proteomes" id="UP000571950"/>
    </source>
</evidence>
<dbReference type="NCBIfam" id="TIGR01444">
    <property type="entry name" value="fkbM_fam"/>
    <property type="match status" value="1"/>
</dbReference>
<dbReference type="PANTHER" id="PTHR36973">
    <property type="entry name" value="SLL1456 PROTEIN-RELATED"/>
    <property type="match status" value="1"/>
</dbReference>
<name>A0A7W6FPW4_9SPHN</name>
<dbReference type="SUPFAM" id="SSF53335">
    <property type="entry name" value="S-adenosyl-L-methionine-dependent methyltransferases"/>
    <property type="match status" value="1"/>
</dbReference>
<dbReference type="Proteomes" id="UP000571950">
    <property type="component" value="Unassembled WGS sequence"/>
</dbReference>